<sequence length="316" mass="34193">MARDLLSRIAETLYWIGRYVERADDIARILDVSLRRALAGEDDATAVFAILGHPLPVPDAGPPTAATMVRRLAYDPADPGSIAGCLRAARENARGVREIISTEVWECLNVTWNALPETRAAAERLGPHVYLRYVRERAALLAGLADATMSRDDGWRFLVLGRSLERADMTSRLIAVQTGLLADPAAWRMLLEACGADESFTRTHRGDSTKVLEFLLLDRLFPRSVVHALATAERCLAELAPNQGRAGTADAARAAIGRVRMTLEYADTAALPARLPRLLDEIREAGAAAMLAIGDRFFPGAAPAGWVRGGSSWAGA</sequence>
<dbReference type="PANTHER" id="PTHR34595">
    <property type="entry name" value="BLR5612 PROTEIN"/>
    <property type="match status" value="1"/>
</dbReference>
<dbReference type="AlphaFoldDB" id="A0A5R8YS60"/>
<dbReference type="EMBL" id="VANP01000009">
    <property type="protein sequence ID" value="TLP56291.1"/>
    <property type="molecule type" value="Genomic_DNA"/>
</dbReference>
<organism evidence="2 3">
    <name type="scientific">Microbispora triticiradicis</name>
    <dbReference type="NCBI Taxonomy" id="2200763"/>
    <lineage>
        <taxon>Bacteria</taxon>
        <taxon>Bacillati</taxon>
        <taxon>Actinomycetota</taxon>
        <taxon>Actinomycetes</taxon>
        <taxon>Streptosporangiales</taxon>
        <taxon>Streptosporangiaceae</taxon>
        <taxon>Microbispora</taxon>
    </lineage>
</organism>
<protein>
    <submittedName>
        <fullName evidence="2">Alpha-E domain-containing protein</fullName>
    </submittedName>
</protein>
<dbReference type="PANTHER" id="PTHR34595:SF7">
    <property type="entry name" value="SLL1039 PROTEIN"/>
    <property type="match status" value="1"/>
</dbReference>
<comment type="caution">
    <text evidence="2">The sequence shown here is derived from an EMBL/GenBank/DDBJ whole genome shotgun (WGS) entry which is preliminary data.</text>
</comment>
<keyword evidence="3" id="KW-1185">Reference proteome</keyword>
<gene>
    <name evidence="2" type="ORF">FED44_23505</name>
</gene>
<proteinExistence type="predicted"/>
<accession>A0A5R8YS60</accession>
<evidence type="ECO:0000313" key="3">
    <source>
        <dbReference type="Proteomes" id="UP000309033"/>
    </source>
</evidence>
<feature type="domain" description="DUF403" evidence="1">
    <location>
        <begin position="5"/>
        <end position="298"/>
    </location>
</feature>
<dbReference type="InterPro" id="IPR007296">
    <property type="entry name" value="DUF403"/>
</dbReference>
<dbReference type="OrthoDB" id="9803532at2"/>
<dbReference type="Proteomes" id="UP000309033">
    <property type="component" value="Unassembled WGS sequence"/>
</dbReference>
<evidence type="ECO:0000259" key="1">
    <source>
        <dbReference type="Pfam" id="PF04168"/>
    </source>
</evidence>
<reference evidence="2" key="1">
    <citation type="submission" date="2019-05" db="EMBL/GenBank/DDBJ databases">
        <title>Isolation, diversity and antifungal activity of Actinobacteria from wheat.</title>
        <authorList>
            <person name="Yu B."/>
        </authorList>
    </citation>
    <scope>NUCLEOTIDE SEQUENCE [LARGE SCALE GENOMIC DNA]</scope>
    <source>
        <strain evidence="2">NEAU-HEGS1-5</strain>
    </source>
</reference>
<dbReference type="InterPro" id="IPR051680">
    <property type="entry name" value="ATP-dep_Glu-Cys_Ligase-2"/>
</dbReference>
<name>A0A5R8YS60_9ACTN</name>
<evidence type="ECO:0000313" key="2">
    <source>
        <dbReference type="EMBL" id="TLP56291.1"/>
    </source>
</evidence>
<dbReference type="Pfam" id="PF04168">
    <property type="entry name" value="Alpha-E"/>
    <property type="match status" value="1"/>
</dbReference>